<dbReference type="FunFam" id="2.60.40.10:FF:000035">
    <property type="entry name" value="Contactin 1"/>
    <property type="match status" value="1"/>
</dbReference>
<dbReference type="SMART" id="SM00409">
    <property type="entry name" value="IG"/>
    <property type="match status" value="6"/>
</dbReference>
<reference evidence="5 6" key="1">
    <citation type="submission" date="2014-11" db="EMBL/GenBank/DDBJ databases">
        <title>Genetic blueprint of the zoonotic pathogen Toxocara canis.</title>
        <authorList>
            <person name="Zhu X.-Q."/>
            <person name="Korhonen P.K."/>
            <person name="Cai H."/>
            <person name="Young N.D."/>
            <person name="Nejsum P."/>
            <person name="von Samson-Himmelstjerna G."/>
            <person name="Boag P.R."/>
            <person name="Tan P."/>
            <person name="Li Q."/>
            <person name="Min J."/>
            <person name="Yang Y."/>
            <person name="Wang X."/>
            <person name="Fang X."/>
            <person name="Hall R.S."/>
            <person name="Hofmann A."/>
            <person name="Sternberg P.W."/>
            <person name="Jex A.R."/>
            <person name="Gasser R.B."/>
        </authorList>
    </citation>
    <scope>NUCLEOTIDE SEQUENCE [LARGE SCALE GENOMIC DNA]</scope>
    <source>
        <strain evidence="5">PN_DK_2014</strain>
    </source>
</reference>
<dbReference type="Pfam" id="PF07679">
    <property type="entry name" value="I-set"/>
    <property type="match status" value="1"/>
</dbReference>
<dbReference type="EMBL" id="JPKZ01003061">
    <property type="protein sequence ID" value="KHN73747.1"/>
    <property type="molecule type" value="Genomic_DNA"/>
</dbReference>
<feature type="domain" description="Ig-like" evidence="3">
    <location>
        <begin position="420"/>
        <end position="508"/>
    </location>
</feature>
<evidence type="ECO:0000256" key="2">
    <source>
        <dbReference type="ARBA" id="ARBA00023157"/>
    </source>
</evidence>
<dbReference type="InterPro" id="IPR003599">
    <property type="entry name" value="Ig_sub"/>
</dbReference>
<dbReference type="InterPro" id="IPR036179">
    <property type="entry name" value="Ig-like_dom_sf"/>
</dbReference>
<evidence type="ECO:0000313" key="5">
    <source>
        <dbReference type="EMBL" id="KHN73747.1"/>
    </source>
</evidence>
<name>A0A0B2UXF7_TOXCA</name>
<dbReference type="SMART" id="SM00408">
    <property type="entry name" value="IGc2"/>
    <property type="match status" value="6"/>
</dbReference>
<feature type="domain" description="Fibronectin type-III" evidence="4">
    <location>
        <begin position="710"/>
        <end position="807"/>
    </location>
</feature>
<dbReference type="FunFam" id="2.60.40.10:FF:002544">
    <property type="entry name" value="L1 CAM ADhesion molecule homolog"/>
    <property type="match status" value="1"/>
</dbReference>
<feature type="domain" description="Ig-like" evidence="3">
    <location>
        <begin position="512"/>
        <end position="596"/>
    </location>
</feature>
<dbReference type="GO" id="GO:0098609">
    <property type="term" value="P:cell-cell adhesion"/>
    <property type="evidence" value="ECO:0007669"/>
    <property type="project" value="TreeGrafter"/>
</dbReference>
<dbReference type="PROSITE" id="PS50835">
    <property type="entry name" value="IG_LIKE"/>
    <property type="match status" value="6"/>
</dbReference>
<dbReference type="OrthoDB" id="6244967at2759"/>
<dbReference type="GO" id="GO:0005886">
    <property type="term" value="C:plasma membrane"/>
    <property type="evidence" value="ECO:0007669"/>
    <property type="project" value="TreeGrafter"/>
</dbReference>
<protein>
    <submittedName>
        <fullName evidence="5">Neuroglian</fullName>
    </submittedName>
</protein>
<dbReference type="Proteomes" id="UP000031036">
    <property type="component" value="Unassembled WGS sequence"/>
</dbReference>
<sequence>MRLLFITVSLTAAIGPPKLELQSAAEVWFQWSVTNNVNNKFSLRCQASENPETFEWYKDGRKLHVDGERILWQKPSQTGNIIFIDPRPEDQGYYQCFISNIFGTAVSNKVHVKRGVLEHFKERPVRRVVVEEGHSLSVRCDVPYGIPSPSVFWLYRDTLQTSIIETIRRAHIAVDPQGSTLHFTEVGQHDGRENLVYQCAATSPVLHGEYRAGDEVQLIVTPSSADVAIPIHKLWFSPEQVNVKAGSKLKLMCIFGGRPLPSVSWSKIDGELPKKRMKDLTSPESDFGKALIVENVHPNDAGIYECRSHHLFHQMHVDVTAAPFWEFEAPLDVDQPEESTAELHCIASGNPTPIIQWYMNGQPLHEVPENNRRLILDGGRILRITKLDHDVDTAVYQCNASNPFGYIFANAFVNVRAHAPRFTMPDRRVWKVVRKTTVEMSCDVDAAPEAVVRWVDENDQSVAIIPGKIHLFPNHTLQISQVNSADEGLYYCNVSNKYGLNRAYNKLEVFNPTHFIRVPSPKKPVVEAHESFNLYCEAVCDPRLTADYSWTHNGVPINDSEHFRITNNTLRLMDVRGWHSGGIDCIVVTDVDVKVSGIQLTVLDVPAKPVLSEVDCNERRAMIRWQRSSDHGDRITSFLVQMHTDFEKGKWQTVVEEENTSTDFYQADITLSPWVNYTFRVIANNWHGESEPGYKEGAICRTKESFPYGNPSNVTAEGDEPNNLVIRWKPMDKYEWNAPDLHYNVRYKLNEPGAQWKETHIEDPLANHTVIRDQPTFREYLVQVEAVNRVGKSIIEPLSVIGFSGEDVPLESPNGFGVVEFINCTSVAVGWQHIDRHTVRGHFRGYQIEYWEDNKPFVMEKMLVANDRNEAILSNLNPITNYTARIHTVNGHYRSESQSVISFSTPEGIPSKVHNLRVRAVGATSLLITWHPPRHPNGNIRGYFLTFENSTSGHVEETYVLNRQLHYLHEEAEPDTGYKVSVWAETNGGEGPKVMRAVRTWPLRNPDVPMFKVTPTSPQTAQVQWIPSNDSEWAMPGPSFYVNYSLSESDIWQESEVINLPRTHILLDGLQEDTNYRIVGVSKEGNRHSASNETTIRTLSRATMTHISRGKFSYRIS</sequence>
<dbReference type="Pfam" id="PF00041">
    <property type="entry name" value="fn3"/>
    <property type="match status" value="2"/>
</dbReference>
<feature type="domain" description="Ig-like" evidence="3">
    <location>
        <begin position="17"/>
        <end position="113"/>
    </location>
</feature>
<comment type="caution">
    <text evidence="5">The sequence shown here is derived from an EMBL/GenBank/DDBJ whole genome shotgun (WGS) entry which is preliminary data.</text>
</comment>
<feature type="domain" description="Ig-like" evidence="3">
    <location>
        <begin position="222"/>
        <end position="320"/>
    </location>
</feature>
<dbReference type="PANTHER" id="PTHR44170:SF6">
    <property type="entry name" value="CONTACTIN"/>
    <property type="match status" value="1"/>
</dbReference>
<dbReference type="InterPro" id="IPR003961">
    <property type="entry name" value="FN3_dom"/>
</dbReference>
<dbReference type="CDD" id="cd00096">
    <property type="entry name" value="Ig"/>
    <property type="match status" value="1"/>
</dbReference>
<evidence type="ECO:0000256" key="1">
    <source>
        <dbReference type="ARBA" id="ARBA00022737"/>
    </source>
</evidence>
<feature type="domain" description="Ig-like" evidence="3">
    <location>
        <begin position="323"/>
        <end position="414"/>
    </location>
</feature>
<proteinExistence type="predicted"/>
<feature type="domain" description="Ig-like" evidence="3">
    <location>
        <begin position="118"/>
        <end position="221"/>
    </location>
</feature>
<dbReference type="STRING" id="6265.A0A0B2UXF7"/>
<dbReference type="InterPro" id="IPR013783">
    <property type="entry name" value="Ig-like_fold"/>
</dbReference>
<dbReference type="InterPro" id="IPR036116">
    <property type="entry name" value="FN3_sf"/>
</dbReference>
<evidence type="ECO:0000259" key="3">
    <source>
        <dbReference type="PROSITE" id="PS50835"/>
    </source>
</evidence>
<dbReference type="AlphaFoldDB" id="A0A0B2UXF7"/>
<feature type="domain" description="Fibronectin type-III" evidence="4">
    <location>
        <begin position="912"/>
        <end position="1004"/>
    </location>
</feature>
<dbReference type="CDD" id="cd00063">
    <property type="entry name" value="FN3"/>
    <property type="match status" value="5"/>
</dbReference>
<organism evidence="5 6">
    <name type="scientific">Toxocara canis</name>
    <name type="common">Canine roundworm</name>
    <dbReference type="NCBI Taxonomy" id="6265"/>
    <lineage>
        <taxon>Eukaryota</taxon>
        <taxon>Metazoa</taxon>
        <taxon>Ecdysozoa</taxon>
        <taxon>Nematoda</taxon>
        <taxon>Chromadorea</taxon>
        <taxon>Rhabditida</taxon>
        <taxon>Spirurina</taxon>
        <taxon>Ascaridomorpha</taxon>
        <taxon>Ascaridoidea</taxon>
        <taxon>Toxocaridae</taxon>
        <taxon>Toxocara</taxon>
    </lineage>
</organism>
<accession>A0A0B2UXF7</accession>
<keyword evidence="2" id="KW-1015">Disulfide bond</keyword>
<dbReference type="GO" id="GO:0030424">
    <property type="term" value="C:axon"/>
    <property type="evidence" value="ECO:0007669"/>
    <property type="project" value="TreeGrafter"/>
</dbReference>
<dbReference type="SMART" id="SM00060">
    <property type="entry name" value="FN3"/>
    <property type="match status" value="5"/>
</dbReference>
<dbReference type="OMA" id="KLMCIFG"/>
<dbReference type="FunFam" id="2.60.40.10:FF:000028">
    <property type="entry name" value="Neuronal cell adhesion molecule"/>
    <property type="match status" value="1"/>
</dbReference>
<dbReference type="SUPFAM" id="SSF48726">
    <property type="entry name" value="Immunoglobulin"/>
    <property type="match status" value="6"/>
</dbReference>
<evidence type="ECO:0000313" key="6">
    <source>
        <dbReference type="Proteomes" id="UP000031036"/>
    </source>
</evidence>
<dbReference type="GO" id="GO:0007411">
    <property type="term" value="P:axon guidance"/>
    <property type="evidence" value="ECO:0007669"/>
    <property type="project" value="TreeGrafter"/>
</dbReference>
<dbReference type="InterPro" id="IPR003598">
    <property type="entry name" value="Ig_sub2"/>
</dbReference>
<feature type="domain" description="Fibronectin type-III" evidence="4">
    <location>
        <begin position="812"/>
        <end position="908"/>
    </location>
</feature>
<dbReference type="InterPro" id="IPR013098">
    <property type="entry name" value="Ig_I-set"/>
</dbReference>
<dbReference type="PANTHER" id="PTHR44170">
    <property type="entry name" value="PROTEIN SIDEKICK"/>
    <property type="match status" value="1"/>
</dbReference>
<keyword evidence="6" id="KW-1185">Reference proteome</keyword>
<dbReference type="Pfam" id="PF13927">
    <property type="entry name" value="Ig_3"/>
    <property type="match status" value="3"/>
</dbReference>
<feature type="domain" description="Fibronectin type-III" evidence="4">
    <location>
        <begin position="1005"/>
        <end position="1102"/>
    </location>
</feature>
<dbReference type="Gene3D" id="2.60.40.10">
    <property type="entry name" value="Immunoglobulins"/>
    <property type="match status" value="11"/>
</dbReference>
<dbReference type="InterPro" id="IPR007110">
    <property type="entry name" value="Ig-like_dom"/>
</dbReference>
<dbReference type="PROSITE" id="PS50853">
    <property type="entry name" value="FN3"/>
    <property type="match status" value="5"/>
</dbReference>
<keyword evidence="1" id="KW-0677">Repeat</keyword>
<dbReference type="SUPFAM" id="SSF49265">
    <property type="entry name" value="Fibronectin type III"/>
    <property type="match status" value="3"/>
</dbReference>
<evidence type="ECO:0000259" key="4">
    <source>
        <dbReference type="PROSITE" id="PS50853"/>
    </source>
</evidence>
<feature type="domain" description="Fibronectin type-III" evidence="4">
    <location>
        <begin position="605"/>
        <end position="705"/>
    </location>
</feature>
<gene>
    <name evidence="5" type="primary">Nrg</name>
    <name evidence="5" type="ORF">Tcan_06702</name>
</gene>